<proteinExistence type="predicted"/>
<sequence length="2717" mass="307897">MCNTDQFNLLIEKLKDNPVEEIRCRTLANIQSKLNRGLLPSDKKCLLKLVKVLLFSLEQSPSFETNRIFMILKKLLLNPETKKLLALAGGCSVLTKMRNFTSNSELKRDIDDICALITENPSLIETTRDLKNNTLKEIQESSDLNYIESNFVMPNSPDFLQTRKGSSNLSVTQGNTNNLDLNHLTSSYSFNQVCRNHLLYFPTVVLTKDDVVVLCTTLKSICSKEPNICISGIRFLHDVVLKDFPAELFLQRTDFIKNLFRILNEKNLEIIYSATSCLISLCCALTTRIYYHLDPNNYVYSSQTGDRMTSSGPSGTHETEQTFFTSINDSAQPSVCGSTTTGTRVRYSDEDVQKQSYSMLDFCFQLFNVIGSGLLTVLDYRNQSTKQNAFKTSHINTSYSKHDWEYKLESNFLLLLDVGISLLLTSLSPHRYTNQYDKVCQKNQTGDPMSFINAVFLIVPPAVDLIKSSELPPDFYTCMEQLGSILSLYSTNHFHDNTTNMESLISWNTFEMVNYINKANLPGECERQTYFGLITKIFQLISSLFTPETALAVLSTNVKNQLSVALLDVSLLINPEPRNESQKIGLPAYVALFNFTIYTNWLLLQQLQTSIFHLIDFLDISEISLLCTSNDKINETNLDLAVDAVNSLEITGSTRFASNFVEFLSQFYVKHQNASSTVLWRGQLILLRLLSHELVVIRKATYSQILKLLKVAIHPNFAANPSSSLDTVNFLLEDEILCEWINFGLKDENPEVASLACEGLALLLNSYEYISDTGWKKLHHLLIEPASPSPSIKVFRPLTISLGPFAFKETQTTDLKLNTLGSVTLDWCLGLMSPLGRQKIEEQNLDKHSLMNILTSCCRLLLHPINEVRSEAAVVITWCLQSHWRNLTCRPNSTILNEQNMNNISSTLHNCHVVTESGIQVGSESSQNNVYKPDTPVLCFNSSSCSERLRSQLMTQFNSKPLPLILNREQITSLDFGNKLLEPIECLIQMMKLLADDQINLTARKAAIEQVIIFIRRPVLLTAWRVHHGPEFLVSWFNQVANELLLLSIQQNPLEIDIFNPTINPNSSITLLLPYMVHLACLTAIWDTSTRIIFSWEPDFLCSIIYLMSVFPGSETLHRDFVDLITLIAFTPVIQVSNESPICLPQEVVAGYQLPFTCPIYSFRSKLRDPNGNELVGRFQPLSKLANCTSEDQNTKVLCSLMRRNFKFIWAFACHKGLSNFISHTLFMIDSIPNSTTVDPCSVDMCLKRAREYSPFLSQFSLSCLDVTLLLVSHPASSFLLSLSCIRRASNHCHLLESLGFLYRSISAHKTQYYQCQDINSHNSSNNVNSIMESNKSKDCWWIYAQLDRFMSTLPSCSSDYNLLASLLCAIHEVGLHLIPFSLNYFTNSSKEYMCDWLMFLIGDPQGPLSYCLLQPKAGVGETDSPRLVSAKKHLIYHTLPCLLSDLFNTIGKLNNIIENKNFNSILTKYSESQLHNICDFKVYEVCFQWACNTLKEFIVSPFSDLVRLNLLANILAQLTSPKFQEIVHILNDGEIIGRLINHVSILLSAFIQQPNHQANYSYIGSSNIVLFLTIINNLIHTLSVQPFIQQLDLNDVLLDSNKDNSNNNNDNMNNFHKYLSWIDEEWILRSLTYRQIEVRALGLSILSRICLVPIWLQRLLTRNISTETRTLLSAHSLEWSSPGAIWEMAFHFLMNSSESCWVRIMAAQLLINLTALPLNPRDSVMFFPPAINEFTSGCLEKTNQFSRISFNSATLRSRTTSNNIGYNIHDSNEPVVELQDILNSDQSSQQLRDNIAQLMDVLKPWTDELFTPENMMSSTDHQMQFIPVRVSKPPKNITMPVYSDLNANFYLIGLPALHQLLVSKDFFNYLCRLVISHLPQTMFSLSQWQRLTMPSQSNIEETLPGTNLTNLQSSTMMKTATTLNNIQEAVKSTITTTEITGTSQSVNSANNALSNTSSASHIPCICTSSLLSTVIHLLSNLMHHLPKFILSELKLHRINPLLMNIIDPNLLQCAIQQSTNNKNINCDLTKSFISKSSCNQLIQCYASCIHILRCQAAMNEECRMNLISDSLFLTRIIIILTIPISYIDIMAPLWQEIFSLLTCLLIYSNSEETKGLNLRLILKPLANVLPNFMDIILTFIDRAELEISKECKYRHSVKFCAHARIALQLLVVIMSHQRPVSLNPVFNRLEKEYTLDTIKSKRPNSDKSLNDIIYLTRRLVQLSNSSHCFSQDGTSPRLSSHNSITVIINYRKAIDNALRTLIGICHAIKITTLEDGFLEESIAKLQLLRAKMELCCTNIHVNSESDRAASCDSKQSLSSRVSVDQKAERRHQTVSTWLKLSDEMIANLEILHNLVYMCPEARMRAIESGIIQVIICIWPLALQDLRILRTILGLLTNLTADCPRASSVLVNPPSTIKVNPYIISQSNQTTGSSNIPGDISKTDEASIILFNASNSLTINSSFIQSLCNLIPIYNQFILTESNKKCNTNTLGNISKTYQFNCYTNIIGNKQSTSTHQEDIYKLIFQLLANMVWAPETKSFLLKSKILNHISELNPRTLIKSRRGHFILTLWLQLILNISFTKDGQHILFNQPNLPTILINCINHCKPDNRETALVILRNLCTHSILKSKLLTANFNVINCFRDILLDSHLDANSLYSIRVVLSAIEAAIHNSKKIRVFMKSNSCLRHLTNFWESYQVRNEFLSIFPRVKSLIIKLQG</sequence>
<dbReference type="WBParaSite" id="SMRG1_59640.1">
    <property type="protein sequence ID" value="SMRG1_59640.1"/>
    <property type="gene ID" value="SMRG1_59640"/>
</dbReference>
<dbReference type="PANTHER" id="PTHR31691:SF1">
    <property type="entry name" value="ROTATIN"/>
    <property type="match status" value="1"/>
</dbReference>
<dbReference type="InterPro" id="IPR030791">
    <property type="entry name" value="Rotatin"/>
</dbReference>
<dbReference type="Proteomes" id="UP000050790">
    <property type="component" value="Unassembled WGS sequence"/>
</dbReference>
<name>A0AA85A240_9TREM</name>
<dbReference type="PANTHER" id="PTHR31691">
    <property type="entry name" value="ROTATIN"/>
    <property type="match status" value="1"/>
</dbReference>
<dbReference type="GO" id="GO:0005814">
    <property type="term" value="C:centriole"/>
    <property type="evidence" value="ECO:0007669"/>
    <property type="project" value="TreeGrafter"/>
</dbReference>
<dbReference type="InterPro" id="IPR011989">
    <property type="entry name" value="ARM-like"/>
</dbReference>
<dbReference type="GO" id="GO:0007099">
    <property type="term" value="P:centriole replication"/>
    <property type="evidence" value="ECO:0007669"/>
    <property type="project" value="TreeGrafter"/>
</dbReference>
<accession>A0AA85A240</accession>
<dbReference type="GO" id="GO:0010457">
    <property type="term" value="P:centriole-centriole cohesion"/>
    <property type="evidence" value="ECO:0007669"/>
    <property type="project" value="TreeGrafter"/>
</dbReference>
<dbReference type="GO" id="GO:0036064">
    <property type="term" value="C:ciliary basal body"/>
    <property type="evidence" value="ECO:0007669"/>
    <property type="project" value="InterPro"/>
</dbReference>
<dbReference type="GO" id="GO:0005813">
    <property type="term" value="C:centrosome"/>
    <property type="evidence" value="ECO:0007669"/>
    <property type="project" value="InterPro"/>
</dbReference>
<dbReference type="SUPFAM" id="SSF48371">
    <property type="entry name" value="ARM repeat"/>
    <property type="match status" value="1"/>
</dbReference>
<evidence type="ECO:0000313" key="1">
    <source>
        <dbReference type="Proteomes" id="UP000050790"/>
    </source>
</evidence>
<dbReference type="Gene3D" id="1.25.10.10">
    <property type="entry name" value="Leucine-rich Repeat Variant"/>
    <property type="match status" value="1"/>
</dbReference>
<evidence type="ECO:0008006" key="3">
    <source>
        <dbReference type="Google" id="ProtNLM"/>
    </source>
</evidence>
<protein>
    <recommendedName>
        <fullName evidence="3">Rotatin N-terminal domain-containing protein</fullName>
    </recommendedName>
</protein>
<dbReference type="GO" id="GO:0032053">
    <property type="term" value="P:ciliary basal body organization"/>
    <property type="evidence" value="ECO:0007669"/>
    <property type="project" value="TreeGrafter"/>
</dbReference>
<reference evidence="2" key="1">
    <citation type="submission" date="2023-11" db="UniProtKB">
        <authorList>
            <consortium name="WormBaseParasite"/>
        </authorList>
    </citation>
    <scope>IDENTIFICATION</scope>
</reference>
<organism evidence="1 2">
    <name type="scientific">Schistosoma margrebowiei</name>
    <dbReference type="NCBI Taxonomy" id="48269"/>
    <lineage>
        <taxon>Eukaryota</taxon>
        <taxon>Metazoa</taxon>
        <taxon>Spiralia</taxon>
        <taxon>Lophotrochozoa</taxon>
        <taxon>Platyhelminthes</taxon>
        <taxon>Trematoda</taxon>
        <taxon>Digenea</taxon>
        <taxon>Strigeidida</taxon>
        <taxon>Schistosomatoidea</taxon>
        <taxon>Schistosomatidae</taxon>
        <taxon>Schistosoma</taxon>
    </lineage>
</organism>
<dbReference type="InterPro" id="IPR016024">
    <property type="entry name" value="ARM-type_fold"/>
</dbReference>
<evidence type="ECO:0000313" key="2">
    <source>
        <dbReference type="WBParaSite" id="SMRG1_59640.1"/>
    </source>
</evidence>